<protein>
    <submittedName>
        <fullName evidence="1">Uncharacterized protein</fullName>
    </submittedName>
</protein>
<name>A0ABP7M707_9GAMM</name>
<keyword evidence="2" id="KW-1185">Reference proteome</keyword>
<dbReference type="EMBL" id="BAABBN010000004">
    <property type="protein sequence ID" value="GAA3913852.1"/>
    <property type="molecule type" value="Genomic_DNA"/>
</dbReference>
<accession>A0ABP7M707</accession>
<dbReference type="Proteomes" id="UP001501565">
    <property type="component" value="Unassembled WGS sequence"/>
</dbReference>
<sequence length="109" mass="12672">MVHAFAGRNDKQQQEIAKWSVIFESLTPLKQRTLDILEERYSPIMRRFLENPASMGFLIEWDFSGSSLGHSHLEDRPTCIDPNQLLREISILEAYGETDYIRASMKDIK</sequence>
<gene>
    <name evidence="1" type="ORF">GCM10022277_05520</name>
</gene>
<proteinExistence type="predicted"/>
<comment type="caution">
    <text evidence="1">The sequence shown here is derived from an EMBL/GenBank/DDBJ whole genome shotgun (WGS) entry which is preliminary data.</text>
</comment>
<evidence type="ECO:0000313" key="1">
    <source>
        <dbReference type="EMBL" id="GAA3913852.1"/>
    </source>
</evidence>
<organism evidence="1 2">
    <name type="scientific">Litoribacillus peritrichatus</name>
    <dbReference type="NCBI Taxonomy" id="718191"/>
    <lineage>
        <taxon>Bacteria</taxon>
        <taxon>Pseudomonadati</taxon>
        <taxon>Pseudomonadota</taxon>
        <taxon>Gammaproteobacteria</taxon>
        <taxon>Oceanospirillales</taxon>
        <taxon>Oceanospirillaceae</taxon>
        <taxon>Litoribacillus</taxon>
    </lineage>
</organism>
<dbReference type="RefSeq" id="WP_344795253.1">
    <property type="nucleotide sequence ID" value="NZ_BAABBN010000004.1"/>
</dbReference>
<evidence type="ECO:0000313" key="2">
    <source>
        <dbReference type="Proteomes" id="UP001501565"/>
    </source>
</evidence>
<reference evidence="2" key="1">
    <citation type="journal article" date="2019" name="Int. J. Syst. Evol. Microbiol.">
        <title>The Global Catalogue of Microorganisms (GCM) 10K type strain sequencing project: providing services to taxonomists for standard genome sequencing and annotation.</title>
        <authorList>
            <consortium name="The Broad Institute Genomics Platform"/>
            <consortium name="The Broad Institute Genome Sequencing Center for Infectious Disease"/>
            <person name="Wu L."/>
            <person name="Ma J."/>
        </authorList>
    </citation>
    <scope>NUCLEOTIDE SEQUENCE [LARGE SCALE GENOMIC DNA]</scope>
    <source>
        <strain evidence="2">JCM 17551</strain>
    </source>
</reference>